<feature type="transmembrane region" description="Helical" evidence="8">
    <location>
        <begin position="141"/>
        <end position="160"/>
    </location>
</feature>
<dbReference type="Proteomes" id="UP000466431">
    <property type="component" value="Chromosome"/>
</dbReference>
<dbReference type="PROSITE" id="PS50850">
    <property type="entry name" value="MFS"/>
    <property type="match status" value="1"/>
</dbReference>
<evidence type="ECO:0000256" key="5">
    <source>
        <dbReference type="ARBA" id="ARBA00022989"/>
    </source>
</evidence>
<dbReference type="Gene3D" id="1.20.1720.10">
    <property type="entry name" value="Multidrug resistance protein D"/>
    <property type="match status" value="1"/>
</dbReference>
<feature type="transmembrane region" description="Helical" evidence="8">
    <location>
        <begin position="327"/>
        <end position="349"/>
    </location>
</feature>
<feature type="transmembrane region" description="Helical" evidence="8">
    <location>
        <begin position="198"/>
        <end position="218"/>
    </location>
</feature>
<feature type="region of interest" description="Disordered" evidence="7">
    <location>
        <begin position="1"/>
        <end position="30"/>
    </location>
</feature>
<dbReference type="Pfam" id="PF07690">
    <property type="entry name" value="MFS_1"/>
    <property type="match status" value="1"/>
</dbReference>
<feature type="transmembrane region" description="Helical" evidence="8">
    <location>
        <begin position="110"/>
        <end position="129"/>
    </location>
</feature>
<organism evidence="10 11">
    <name type="scientific">Mycolicibacterium celeriflavum</name>
    <name type="common">Mycobacterium celeriflavum</name>
    <dbReference type="NCBI Taxonomy" id="1249101"/>
    <lineage>
        <taxon>Bacteria</taxon>
        <taxon>Bacillati</taxon>
        <taxon>Actinomycetota</taxon>
        <taxon>Actinomycetes</taxon>
        <taxon>Mycobacteriales</taxon>
        <taxon>Mycobacteriaceae</taxon>
        <taxon>Mycolicibacterium</taxon>
    </lineage>
</organism>
<feature type="transmembrane region" description="Helical" evidence="8">
    <location>
        <begin position="480"/>
        <end position="500"/>
    </location>
</feature>
<comment type="subcellular location">
    <subcellularLocation>
        <location evidence="1">Cell membrane</location>
        <topology evidence="1">Multi-pass membrane protein</topology>
    </subcellularLocation>
</comment>
<keyword evidence="5 8" id="KW-1133">Transmembrane helix</keyword>
<evidence type="ECO:0000256" key="7">
    <source>
        <dbReference type="SAM" id="MobiDB-lite"/>
    </source>
</evidence>
<dbReference type="GO" id="GO:0005886">
    <property type="term" value="C:plasma membrane"/>
    <property type="evidence" value="ECO:0007669"/>
    <property type="project" value="UniProtKB-SubCell"/>
</dbReference>
<evidence type="ECO:0000256" key="1">
    <source>
        <dbReference type="ARBA" id="ARBA00004651"/>
    </source>
</evidence>
<evidence type="ECO:0000259" key="9">
    <source>
        <dbReference type="PROSITE" id="PS50850"/>
    </source>
</evidence>
<evidence type="ECO:0000256" key="4">
    <source>
        <dbReference type="ARBA" id="ARBA00022692"/>
    </source>
</evidence>
<protein>
    <submittedName>
        <fullName evidence="10">MFS transporter</fullName>
    </submittedName>
</protein>
<reference evidence="10 11" key="1">
    <citation type="journal article" date="2019" name="Emerg. Microbes Infect.">
        <title>Comprehensive subspecies identification of 175 nontuberculous mycobacteria species based on 7547 genomic profiles.</title>
        <authorList>
            <person name="Matsumoto Y."/>
            <person name="Kinjo T."/>
            <person name="Motooka D."/>
            <person name="Nabeya D."/>
            <person name="Jung N."/>
            <person name="Uechi K."/>
            <person name="Horii T."/>
            <person name="Iida T."/>
            <person name="Fujita J."/>
            <person name="Nakamura S."/>
        </authorList>
    </citation>
    <scope>NUCLEOTIDE SEQUENCE [LARGE SCALE GENOMIC DNA]</scope>
    <source>
        <strain evidence="10 11">JCM 18439</strain>
    </source>
</reference>
<dbReference type="EMBL" id="AP022591">
    <property type="protein sequence ID" value="BBY45804.1"/>
    <property type="molecule type" value="Genomic_DNA"/>
</dbReference>
<evidence type="ECO:0000256" key="6">
    <source>
        <dbReference type="ARBA" id="ARBA00023136"/>
    </source>
</evidence>
<evidence type="ECO:0000256" key="3">
    <source>
        <dbReference type="ARBA" id="ARBA00022475"/>
    </source>
</evidence>
<feature type="transmembrane region" description="Helical" evidence="8">
    <location>
        <begin position="78"/>
        <end position="98"/>
    </location>
</feature>
<dbReference type="InterPro" id="IPR020846">
    <property type="entry name" value="MFS_dom"/>
</dbReference>
<feature type="domain" description="Major facilitator superfamily (MFS) profile" evidence="9">
    <location>
        <begin position="44"/>
        <end position="504"/>
    </location>
</feature>
<dbReference type="InterPro" id="IPR036259">
    <property type="entry name" value="MFS_trans_sf"/>
</dbReference>
<sequence length="520" mass="53516">MRQRDVVDGRALESRDPMPSEPATQSDTSGFLQTSMSRGRFIAAVAVISGMGLVAAMDGTIAIFALPRMQNELGLSDAARGWVIMAYVLTFGGLMLLGGRLGDTFGRKRTFMVAAALFTIASAVCGIAWDAASLLSGRLLQGVAAGILSPTCLALVATTFPKGPGRNTATAILGAMGGISGILALTVGGALTDVSWRIVFIVNVPLGLVVIWLAHISLRETRTTRMKLDAVGAVLAILICAAAVFSLSIGPQAGWLSVTTIGSGALALGALVAFVAVERRAESPIVPFDLFVDRNRLATFVTIFLAGGVLFSLTVLVALYVQQVLKYSTLHAGLGFIPFAIAVGIGMGASSRLVMRFPPRVVVIVGGVLVAGSVVVSSVTLHAGAPYFPNLVVPLIVGAIGIGLANLPLMLSAIASVGEDRIGPTSAIALMLSTLGGPVVLAAIQAVISSRNQSLGGINGPVTSMSDAQLHALDQSITYGLLWLAGFCVLVAGIALFIGYSSQQVAHAQEVKKAIDAGDI</sequence>
<evidence type="ECO:0000313" key="11">
    <source>
        <dbReference type="Proteomes" id="UP000466431"/>
    </source>
</evidence>
<accession>A0A7I7RMJ0</accession>
<dbReference type="CDD" id="cd17321">
    <property type="entry name" value="MFS_MMR_MDR_like"/>
    <property type="match status" value="1"/>
</dbReference>
<dbReference type="Gene3D" id="1.20.1250.20">
    <property type="entry name" value="MFS general substrate transporter like domains"/>
    <property type="match status" value="1"/>
</dbReference>
<dbReference type="PANTHER" id="PTHR42718:SF46">
    <property type="entry name" value="BLR6921 PROTEIN"/>
    <property type="match status" value="1"/>
</dbReference>
<dbReference type="PANTHER" id="PTHR42718">
    <property type="entry name" value="MAJOR FACILITATOR SUPERFAMILY MULTIDRUG TRANSPORTER MFSC"/>
    <property type="match status" value="1"/>
</dbReference>
<feature type="transmembrane region" description="Helical" evidence="8">
    <location>
        <begin position="41"/>
        <end position="66"/>
    </location>
</feature>
<evidence type="ECO:0000313" key="10">
    <source>
        <dbReference type="EMBL" id="BBY45804.1"/>
    </source>
</evidence>
<evidence type="ECO:0000256" key="8">
    <source>
        <dbReference type="SAM" id="Phobius"/>
    </source>
</evidence>
<keyword evidence="11" id="KW-1185">Reference proteome</keyword>
<feature type="transmembrane region" description="Helical" evidence="8">
    <location>
        <begin position="230"/>
        <end position="249"/>
    </location>
</feature>
<proteinExistence type="predicted"/>
<dbReference type="SUPFAM" id="SSF103473">
    <property type="entry name" value="MFS general substrate transporter"/>
    <property type="match status" value="1"/>
</dbReference>
<feature type="compositionally biased region" description="Basic and acidic residues" evidence="7">
    <location>
        <begin position="1"/>
        <end position="18"/>
    </location>
</feature>
<keyword evidence="2" id="KW-0813">Transport</keyword>
<evidence type="ECO:0000256" key="2">
    <source>
        <dbReference type="ARBA" id="ARBA00022448"/>
    </source>
</evidence>
<dbReference type="KEGG" id="mcee:MCEL_40990"/>
<keyword evidence="3" id="KW-1003">Cell membrane</keyword>
<keyword evidence="4 8" id="KW-0812">Transmembrane</keyword>
<dbReference type="GO" id="GO:0022857">
    <property type="term" value="F:transmembrane transporter activity"/>
    <property type="evidence" value="ECO:0007669"/>
    <property type="project" value="InterPro"/>
</dbReference>
<keyword evidence="6 8" id="KW-0472">Membrane</keyword>
<dbReference type="InterPro" id="IPR011701">
    <property type="entry name" value="MFS"/>
</dbReference>
<feature type="transmembrane region" description="Helical" evidence="8">
    <location>
        <begin position="297"/>
        <end position="321"/>
    </location>
</feature>
<dbReference type="AlphaFoldDB" id="A0A7I7RMJ0"/>
<gene>
    <name evidence="10" type="primary">efpA_3</name>
    <name evidence="10" type="ORF">MCEL_40990</name>
</gene>
<feature type="transmembrane region" description="Helical" evidence="8">
    <location>
        <begin position="427"/>
        <end position="448"/>
    </location>
</feature>
<feature type="transmembrane region" description="Helical" evidence="8">
    <location>
        <begin position="391"/>
        <end position="415"/>
    </location>
</feature>
<feature type="transmembrane region" description="Helical" evidence="8">
    <location>
        <begin position="255"/>
        <end position="277"/>
    </location>
</feature>
<feature type="transmembrane region" description="Helical" evidence="8">
    <location>
        <begin position="361"/>
        <end position="385"/>
    </location>
</feature>
<name>A0A7I7RMJ0_MYCCF</name>
<feature type="transmembrane region" description="Helical" evidence="8">
    <location>
        <begin position="172"/>
        <end position="192"/>
    </location>
</feature>